<evidence type="ECO:0000256" key="7">
    <source>
        <dbReference type="ARBA" id="ARBA00022932"/>
    </source>
</evidence>
<dbReference type="NCBIfam" id="TIGR00663">
    <property type="entry name" value="dnan"/>
    <property type="match status" value="1"/>
</dbReference>
<evidence type="ECO:0000256" key="2">
    <source>
        <dbReference type="ARBA" id="ARBA00010752"/>
    </source>
</evidence>
<keyword evidence="5 12" id="KW-0548">Nucleotidyltransferase</keyword>
<evidence type="ECO:0000256" key="6">
    <source>
        <dbReference type="ARBA" id="ARBA00022705"/>
    </source>
</evidence>
<feature type="domain" description="DNA polymerase III beta sliding clamp N-terminal" evidence="9">
    <location>
        <begin position="1"/>
        <end position="119"/>
    </location>
</feature>
<proteinExistence type="inferred from homology"/>
<dbReference type="InterPro" id="IPR022635">
    <property type="entry name" value="DNA_polIII_beta_C"/>
</dbReference>
<dbReference type="CDD" id="cd00140">
    <property type="entry name" value="beta_clamp"/>
    <property type="match status" value="1"/>
</dbReference>
<sequence>MLFNIQRESLLAPLSQICGVVEKKGTLPVLSNVLLKLDGDTLLLTTSDLDVEMRSECAVNTESPGEVTVPAHKFLEICKALPDGSIITFSFDSGKCLITSGDSRFSLSTLSAQEFPLIDDMESYQPVSISSTDLQRMLKQTVFCMAVQDVRYFLNGLLFEVLNNKLRCVSADGHRLALAECDYVNDSGLNKQVLIPRKGVLELQKMLRDLDQQITINMGVNHIKIDIESISMTSKLIDGKFPDYESVIPLNMENNFIADREELRNALHRVAILSNEQYKGVKFKITKNKLKIIGHNPDQEQAEDTIMVQTDIQDIETAFNVNYILDATQAITEKEIQFSFKEALSSCLIKNPERLDCRLVVMPLRI</sequence>
<dbReference type="Pfam" id="PF00712">
    <property type="entry name" value="DNA_pol3_beta"/>
    <property type="match status" value="1"/>
</dbReference>
<dbReference type="GO" id="GO:0003887">
    <property type="term" value="F:DNA-directed DNA polymerase activity"/>
    <property type="evidence" value="ECO:0007669"/>
    <property type="project" value="UniProtKB-KW"/>
</dbReference>
<accession>A0A3B0W4G8</accession>
<reference evidence="12" key="1">
    <citation type="submission" date="2018-06" db="EMBL/GenBank/DDBJ databases">
        <authorList>
            <person name="Zhirakovskaya E."/>
        </authorList>
    </citation>
    <scope>NUCLEOTIDE SEQUENCE</scope>
</reference>
<dbReference type="GO" id="GO:0008408">
    <property type="term" value="F:3'-5' exonuclease activity"/>
    <property type="evidence" value="ECO:0007669"/>
    <property type="project" value="InterPro"/>
</dbReference>
<dbReference type="GO" id="GO:0003677">
    <property type="term" value="F:DNA binding"/>
    <property type="evidence" value="ECO:0007669"/>
    <property type="project" value="UniProtKB-KW"/>
</dbReference>
<dbReference type="GO" id="GO:0009360">
    <property type="term" value="C:DNA polymerase III complex"/>
    <property type="evidence" value="ECO:0007669"/>
    <property type="project" value="InterPro"/>
</dbReference>
<evidence type="ECO:0000256" key="8">
    <source>
        <dbReference type="ARBA" id="ARBA00023125"/>
    </source>
</evidence>
<comment type="similarity">
    <text evidence="2">Belongs to the beta sliding clamp family.</text>
</comment>
<dbReference type="InterPro" id="IPR001001">
    <property type="entry name" value="DNA_polIII_beta"/>
</dbReference>
<evidence type="ECO:0000256" key="1">
    <source>
        <dbReference type="ARBA" id="ARBA00004496"/>
    </source>
</evidence>
<evidence type="ECO:0000313" key="12">
    <source>
        <dbReference type="EMBL" id="VAW44179.1"/>
    </source>
</evidence>
<keyword evidence="7" id="KW-0239">DNA-directed DNA polymerase</keyword>
<dbReference type="PIRSF" id="PIRSF000804">
    <property type="entry name" value="DNA_pol_III_b"/>
    <property type="match status" value="1"/>
</dbReference>
<dbReference type="GO" id="GO:0005737">
    <property type="term" value="C:cytoplasm"/>
    <property type="evidence" value="ECO:0007669"/>
    <property type="project" value="UniProtKB-SubCell"/>
</dbReference>
<evidence type="ECO:0000259" key="11">
    <source>
        <dbReference type="Pfam" id="PF02768"/>
    </source>
</evidence>
<evidence type="ECO:0000259" key="10">
    <source>
        <dbReference type="Pfam" id="PF02767"/>
    </source>
</evidence>
<evidence type="ECO:0000256" key="4">
    <source>
        <dbReference type="ARBA" id="ARBA00022679"/>
    </source>
</evidence>
<keyword evidence="4 12" id="KW-0808">Transferase</keyword>
<dbReference type="Gene3D" id="3.70.10.10">
    <property type="match status" value="1"/>
</dbReference>
<protein>
    <submittedName>
        <fullName evidence="12">DNA polymerase III beta subunit</fullName>
        <ecNumber evidence="12">2.7.7.7</ecNumber>
    </submittedName>
</protein>
<feature type="domain" description="DNA polymerase III beta sliding clamp central" evidence="10">
    <location>
        <begin position="129"/>
        <end position="243"/>
    </location>
</feature>
<dbReference type="Gene3D" id="3.10.150.10">
    <property type="entry name" value="DNA Polymerase III, subunit A, domain 2"/>
    <property type="match status" value="1"/>
</dbReference>
<comment type="subcellular location">
    <subcellularLocation>
        <location evidence="1">Cytoplasm</location>
    </subcellularLocation>
</comment>
<evidence type="ECO:0000256" key="5">
    <source>
        <dbReference type="ARBA" id="ARBA00022695"/>
    </source>
</evidence>
<keyword evidence="3" id="KW-0963">Cytoplasm</keyword>
<dbReference type="SUPFAM" id="SSF55979">
    <property type="entry name" value="DNA clamp"/>
    <property type="match status" value="3"/>
</dbReference>
<keyword evidence="8" id="KW-0238">DNA-binding</keyword>
<dbReference type="Pfam" id="PF02767">
    <property type="entry name" value="DNA_pol3_beta_2"/>
    <property type="match status" value="1"/>
</dbReference>
<feature type="domain" description="DNA polymerase III beta sliding clamp C-terminal" evidence="11">
    <location>
        <begin position="246"/>
        <end position="365"/>
    </location>
</feature>
<keyword evidence="6" id="KW-0235">DNA replication</keyword>
<dbReference type="InterPro" id="IPR046938">
    <property type="entry name" value="DNA_clamp_sf"/>
</dbReference>
<dbReference type="GO" id="GO:0006271">
    <property type="term" value="P:DNA strand elongation involved in DNA replication"/>
    <property type="evidence" value="ECO:0007669"/>
    <property type="project" value="TreeGrafter"/>
</dbReference>
<dbReference type="EC" id="2.7.7.7" evidence="12"/>
<organism evidence="12">
    <name type="scientific">hydrothermal vent metagenome</name>
    <dbReference type="NCBI Taxonomy" id="652676"/>
    <lineage>
        <taxon>unclassified sequences</taxon>
        <taxon>metagenomes</taxon>
        <taxon>ecological metagenomes</taxon>
    </lineage>
</organism>
<evidence type="ECO:0000259" key="9">
    <source>
        <dbReference type="Pfam" id="PF00712"/>
    </source>
</evidence>
<dbReference type="PANTHER" id="PTHR30478:SF0">
    <property type="entry name" value="BETA SLIDING CLAMP"/>
    <property type="match status" value="1"/>
</dbReference>
<dbReference type="InterPro" id="IPR022637">
    <property type="entry name" value="DNA_polIII_beta_cen"/>
</dbReference>
<evidence type="ECO:0000256" key="3">
    <source>
        <dbReference type="ARBA" id="ARBA00022490"/>
    </source>
</evidence>
<dbReference type="InterPro" id="IPR022634">
    <property type="entry name" value="DNA_polIII_beta_N"/>
</dbReference>
<dbReference type="SMART" id="SM00480">
    <property type="entry name" value="POL3Bc"/>
    <property type="match status" value="1"/>
</dbReference>
<dbReference type="PANTHER" id="PTHR30478">
    <property type="entry name" value="DNA POLYMERASE III SUBUNIT BETA"/>
    <property type="match status" value="1"/>
</dbReference>
<dbReference type="EMBL" id="UOFA01000090">
    <property type="protein sequence ID" value="VAW44179.1"/>
    <property type="molecule type" value="Genomic_DNA"/>
</dbReference>
<name>A0A3B0W4G8_9ZZZZ</name>
<gene>
    <name evidence="12" type="ORF">MNBD_GAMMA02-1131</name>
</gene>
<dbReference type="AlphaFoldDB" id="A0A3B0W4G8"/>
<dbReference type="Pfam" id="PF02768">
    <property type="entry name" value="DNA_pol3_beta_3"/>
    <property type="match status" value="1"/>
</dbReference>